<dbReference type="SUPFAM" id="SSF48403">
    <property type="entry name" value="Ankyrin repeat"/>
    <property type="match status" value="1"/>
</dbReference>
<keyword evidence="1" id="KW-0040">ANK repeat</keyword>
<dbReference type="Gene3D" id="1.25.40.20">
    <property type="entry name" value="Ankyrin repeat-containing domain"/>
    <property type="match status" value="3"/>
</dbReference>
<dbReference type="PROSITE" id="PS50297">
    <property type="entry name" value="ANK_REP_REGION"/>
    <property type="match status" value="1"/>
</dbReference>
<dbReference type="SMART" id="SM00248">
    <property type="entry name" value="ANK"/>
    <property type="match status" value="9"/>
</dbReference>
<reference evidence="2" key="1">
    <citation type="submission" date="2024-03" db="EMBL/GenBank/DDBJ databases">
        <title>WGS assembly of Saponaria officinalis var. Norfolk2.</title>
        <authorList>
            <person name="Jenkins J."/>
            <person name="Shu S."/>
            <person name="Grimwood J."/>
            <person name="Barry K."/>
            <person name="Goodstein D."/>
            <person name="Schmutz J."/>
            <person name="Leebens-Mack J."/>
            <person name="Osbourn A."/>
        </authorList>
    </citation>
    <scope>NUCLEOTIDE SEQUENCE [LARGE SCALE GENOMIC DNA]</scope>
    <source>
        <strain evidence="2">JIC</strain>
    </source>
</reference>
<dbReference type="EMBL" id="JBDFQZ010000004">
    <property type="protein sequence ID" value="KAK9735718.1"/>
    <property type="molecule type" value="Genomic_DNA"/>
</dbReference>
<proteinExistence type="predicted"/>
<evidence type="ECO:0000256" key="1">
    <source>
        <dbReference type="PROSITE-ProRule" id="PRU00023"/>
    </source>
</evidence>
<dbReference type="InterPro" id="IPR036770">
    <property type="entry name" value="Ankyrin_rpt-contain_sf"/>
</dbReference>
<comment type="caution">
    <text evidence="2">The sequence shown here is derived from an EMBL/GenBank/DDBJ whole genome shotgun (WGS) entry which is preliminary data.</text>
</comment>
<protein>
    <submittedName>
        <fullName evidence="2">Uncharacterized protein</fullName>
    </submittedName>
</protein>
<evidence type="ECO:0000313" key="2">
    <source>
        <dbReference type="EMBL" id="KAK9735718.1"/>
    </source>
</evidence>
<dbReference type="Pfam" id="PF12796">
    <property type="entry name" value="Ank_2"/>
    <property type="match status" value="3"/>
</dbReference>
<keyword evidence="3" id="KW-1185">Reference proteome</keyword>
<dbReference type="AlphaFoldDB" id="A0AAW1LPN9"/>
<feature type="repeat" description="ANK" evidence="1">
    <location>
        <begin position="111"/>
        <end position="133"/>
    </location>
</feature>
<dbReference type="InterPro" id="IPR002110">
    <property type="entry name" value="Ankyrin_rpt"/>
</dbReference>
<name>A0AAW1LPN9_SAPOF</name>
<organism evidence="2 3">
    <name type="scientific">Saponaria officinalis</name>
    <name type="common">Common soapwort</name>
    <name type="synonym">Lychnis saponaria</name>
    <dbReference type="NCBI Taxonomy" id="3572"/>
    <lineage>
        <taxon>Eukaryota</taxon>
        <taxon>Viridiplantae</taxon>
        <taxon>Streptophyta</taxon>
        <taxon>Embryophyta</taxon>
        <taxon>Tracheophyta</taxon>
        <taxon>Spermatophyta</taxon>
        <taxon>Magnoliopsida</taxon>
        <taxon>eudicotyledons</taxon>
        <taxon>Gunneridae</taxon>
        <taxon>Pentapetalae</taxon>
        <taxon>Caryophyllales</taxon>
        <taxon>Caryophyllaceae</taxon>
        <taxon>Caryophylleae</taxon>
        <taxon>Saponaria</taxon>
    </lineage>
</organism>
<dbReference type="PROSITE" id="PS50088">
    <property type="entry name" value="ANK_REPEAT"/>
    <property type="match status" value="1"/>
</dbReference>
<gene>
    <name evidence="2" type="ORF">RND81_04G222500</name>
</gene>
<accession>A0AAW1LPN9</accession>
<dbReference type="PANTHER" id="PTHR24121:SF22">
    <property type="entry name" value="PROTEIN ACCELERATED CELL DEATH 6-LIKE"/>
    <property type="match status" value="1"/>
</dbReference>
<dbReference type="PANTHER" id="PTHR24121">
    <property type="entry name" value="NO MECHANORECEPTOR POTENTIAL C, ISOFORM D-RELATED"/>
    <property type="match status" value="1"/>
</dbReference>
<sequence length="484" mass="53715">MDSGCGALVGKSDDVELTLKNPRDDDSNGDIDDGCDGAELLAAAEEGRGEDVMSILVKNPGLIRIGDLVGNTVLHMAARDGDIVTVCNLIVFLEERQDAYSKEVLKDANVDGDTALHLALKNGHRKVAYHLIKADEWTGNIRNNYWITPYRLAEQAGFSEVCELCAFKRARFHSFVDVDVEIEEEKMKLRSRSKSVPVQWTDLERAIKKGDEDALVMGLMRDGKELVRQKNTQGETLLHAATTAPAMGPFRQLVQFMISNGLTDAALLGNRKGNTALHIATKNGKHSKAIGLIIAAPTAMYQVNDKGVSPLYLAVKFRHEDLVKIMVAQTCLPSWESEMRLHPKHATLAHLAIKERSLGTLNILLKQLPELVKGTNEKGWRPLSYAANKGYLDEVTYLLTHFPNSAEECDIDGSFPVHKAVGGGHISVIKAFYEHCPQTLHHIDKKGRSVLHIAAIYDRADIFTYLTKEIKMDDSFMNLEELKH</sequence>
<dbReference type="Proteomes" id="UP001443914">
    <property type="component" value="Unassembled WGS sequence"/>
</dbReference>
<evidence type="ECO:0000313" key="3">
    <source>
        <dbReference type="Proteomes" id="UP001443914"/>
    </source>
</evidence>